<keyword evidence="9" id="KW-1185">Reference proteome</keyword>
<dbReference type="OrthoDB" id="9773459at2"/>
<organism evidence="8 9">
    <name type="scientific">Actinokineospora auranticolor</name>
    <dbReference type="NCBI Taxonomy" id="155976"/>
    <lineage>
        <taxon>Bacteria</taxon>
        <taxon>Bacillati</taxon>
        <taxon>Actinomycetota</taxon>
        <taxon>Actinomycetes</taxon>
        <taxon>Pseudonocardiales</taxon>
        <taxon>Pseudonocardiaceae</taxon>
        <taxon>Actinokineospora</taxon>
    </lineage>
</organism>
<dbReference type="GO" id="GO:0003774">
    <property type="term" value="F:cytoskeletal motor activity"/>
    <property type="evidence" value="ECO:0007669"/>
    <property type="project" value="InterPro"/>
</dbReference>
<dbReference type="InterPro" id="IPR051469">
    <property type="entry name" value="FliN/MopA/SpaO"/>
</dbReference>
<keyword evidence="4" id="KW-0145">Chemotaxis</keyword>
<evidence type="ECO:0000256" key="4">
    <source>
        <dbReference type="ARBA" id="ARBA00022500"/>
    </source>
</evidence>
<dbReference type="Gene3D" id="2.30.330.10">
    <property type="entry name" value="SpoA-like"/>
    <property type="match status" value="1"/>
</dbReference>
<dbReference type="InterPro" id="IPR012826">
    <property type="entry name" value="FliN"/>
</dbReference>
<dbReference type="RefSeq" id="WP_104480459.1">
    <property type="nucleotide sequence ID" value="NZ_CP154825.1"/>
</dbReference>
<keyword evidence="8" id="KW-0966">Cell projection</keyword>
<comment type="similarity">
    <text evidence="2">Belongs to the FliN/MopA/SpaO family.</text>
</comment>
<evidence type="ECO:0000256" key="3">
    <source>
        <dbReference type="ARBA" id="ARBA00022475"/>
    </source>
</evidence>
<keyword evidence="3" id="KW-1003">Cell membrane</keyword>
<accession>A0A2S6GMY5</accession>
<dbReference type="AlphaFoldDB" id="A0A2S6GMY5"/>
<keyword evidence="8" id="KW-0969">Cilium</keyword>
<dbReference type="NCBIfam" id="TIGR02480">
    <property type="entry name" value="fliN"/>
    <property type="match status" value="1"/>
</dbReference>
<evidence type="ECO:0000256" key="5">
    <source>
        <dbReference type="ARBA" id="ARBA00022779"/>
    </source>
</evidence>
<protein>
    <submittedName>
        <fullName evidence="8">Flagellar motor switch protein FliN/FliY</fullName>
    </submittedName>
</protein>
<dbReference type="GO" id="GO:0005886">
    <property type="term" value="C:plasma membrane"/>
    <property type="evidence" value="ECO:0007669"/>
    <property type="project" value="UniProtKB-SubCell"/>
</dbReference>
<dbReference type="GO" id="GO:0009425">
    <property type="term" value="C:bacterial-type flagellum basal body"/>
    <property type="evidence" value="ECO:0007669"/>
    <property type="project" value="InterPro"/>
</dbReference>
<keyword evidence="8" id="KW-0282">Flagellum</keyword>
<dbReference type="PANTHER" id="PTHR43484:SF1">
    <property type="entry name" value="FLAGELLAR MOTOR SWITCH PROTEIN FLIN"/>
    <property type="match status" value="1"/>
</dbReference>
<dbReference type="Proteomes" id="UP000239203">
    <property type="component" value="Unassembled WGS sequence"/>
</dbReference>
<comment type="caution">
    <text evidence="8">The sequence shown here is derived from an EMBL/GenBank/DDBJ whole genome shotgun (WGS) entry which is preliminary data.</text>
</comment>
<dbReference type="GO" id="GO:0006935">
    <property type="term" value="P:chemotaxis"/>
    <property type="evidence" value="ECO:0007669"/>
    <property type="project" value="UniProtKB-KW"/>
</dbReference>
<dbReference type="EMBL" id="PTIX01000010">
    <property type="protein sequence ID" value="PPK66491.1"/>
    <property type="molecule type" value="Genomic_DNA"/>
</dbReference>
<dbReference type="InterPro" id="IPR001543">
    <property type="entry name" value="FliN-like_C"/>
</dbReference>
<evidence type="ECO:0000256" key="2">
    <source>
        <dbReference type="ARBA" id="ARBA00009226"/>
    </source>
</evidence>
<comment type="subcellular location">
    <subcellularLocation>
        <location evidence="1">Cell membrane</location>
        <topology evidence="1">Peripheral membrane protein</topology>
        <orientation evidence="1">Cytoplasmic side</orientation>
    </subcellularLocation>
</comment>
<evidence type="ECO:0000313" key="8">
    <source>
        <dbReference type="EMBL" id="PPK66491.1"/>
    </source>
</evidence>
<dbReference type="PANTHER" id="PTHR43484">
    <property type="match status" value="1"/>
</dbReference>
<gene>
    <name evidence="8" type="ORF">CLV40_110195</name>
</gene>
<dbReference type="SUPFAM" id="SSF101801">
    <property type="entry name" value="Surface presentation of antigens (SPOA)"/>
    <property type="match status" value="1"/>
</dbReference>
<dbReference type="GO" id="GO:0071973">
    <property type="term" value="P:bacterial-type flagellum-dependent cell motility"/>
    <property type="evidence" value="ECO:0007669"/>
    <property type="project" value="InterPro"/>
</dbReference>
<feature type="domain" description="Flagellar motor switch protein FliN-like C-terminal" evidence="7">
    <location>
        <begin position="168"/>
        <end position="238"/>
    </location>
</feature>
<dbReference type="InterPro" id="IPR036429">
    <property type="entry name" value="SpoA-like_sf"/>
</dbReference>
<reference evidence="8 9" key="1">
    <citation type="submission" date="2018-02" db="EMBL/GenBank/DDBJ databases">
        <title>Genomic Encyclopedia of Archaeal and Bacterial Type Strains, Phase II (KMG-II): from individual species to whole genera.</title>
        <authorList>
            <person name="Goeker M."/>
        </authorList>
    </citation>
    <scope>NUCLEOTIDE SEQUENCE [LARGE SCALE GENOMIC DNA]</scope>
    <source>
        <strain evidence="8 9">YU 961-1</strain>
    </source>
</reference>
<evidence type="ECO:0000256" key="6">
    <source>
        <dbReference type="ARBA" id="ARBA00023136"/>
    </source>
</evidence>
<sequence>MSTPTDTAPALRAAAEAALAVLPVTEALTVGAAGGDTGAVSFPGAAVAADLTGQTTGTLAILVNQELVDALRGSPLGELDLGAAIAPALEAAAKVLGSVAGPGRQTTTEAALATLGAGGALTIVPLSADGAAQAAVVLGGSRAVDTGGAGARGQAAQPARGGAAAMELLHGVEMEVTVELGRSRMTVRELLSLGPGSVIELDRAAGSPADVLVNGRLIARGEIVVIDENFGIRITEILGNSPADAL</sequence>
<dbReference type="Pfam" id="PF01052">
    <property type="entry name" value="FliMN_C"/>
    <property type="match status" value="1"/>
</dbReference>
<keyword evidence="5" id="KW-0283">Flagellar rotation</keyword>
<dbReference type="InterPro" id="IPR001172">
    <property type="entry name" value="FliN_T3SS_HrcQb"/>
</dbReference>
<keyword evidence="6" id="KW-0472">Membrane</keyword>
<proteinExistence type="inferred from homology"/>
<dbReference type="PRINTS" id="PR00956">
    <property type="entry name" value="FLGMOTORFLIN"/>
</dbReference>
<evidence type="ECO:0000259" key="7">
    <source>
        <dbReference type="Pfam" id="PF01052"/>
    </source>
</evidence>
<evidence type="ECO:0000256" key="1">
    <source>
        <dbReference type="ARBA" id="ARBA00004413"/>
    </source>
</evidence>
<evidence type="ECO:0000313" key="9">
    <source>
        <dbReference type="Proteomes" id="UP000239203"/>
    </source>
</evidence>
<name>A0A2S6GMY5_9PSEU</name>